<dbReference type="InterPro" id="IPR012878">
    <property type="entry name" value="Beta-AFase-like_GH127_cat"/>
</dbReference>
<keyword evidence="7" id="KW-1185">Reference proteome</keyword>
<feature type="signal peptide" evidence="1">
    <location>
        <begin position="1"/>
        <end position="20"/>
    </location>
</feature>
<evidence type="ECO:0000259" key="2">
    <source>
        <dbReference type="Pfam" id="PF07944"/>
    </source>
</evidence>
<dbReference type="Pfam" id="PF20736">
    <property type="entry name" value="Glyco_hydro127M"/>
    <property type="match status" value="1"/>
</dbReference>
<dbReference type="GO" id="GO:0016787">
    <property type="term" value="F:hydrolase activity"/>
    <property type="evidence" value="ECO:0007669"/>
    <property type="project" value="UniProtKB-KW"/>
</dbReference>
<dbReference type="Pfam" id="PF07944">
    <property type="entry name" value="Beta-AFase-like_GH127_cat"/>
    <property type="match status" value="1"/>
</dbReference>
<evidence type="ECO:0000313" key="6">
    <source>
        <dbReference type="EMBL" id="URW80502.1"/>
    </source>
</evidence>
<dbReference type="RefSeq" id="WP_250724765.1">
    <property type="nucleotide sequence ID" value="NZ_CP098400.1"/>
</dbReference>
<dbReference type="PROSITE" id="PS51257">
    <property type="entry name" value="PROKAR_LIPOPROTEIN"/>
    <property type="match status" value="1"/>
</dbReference>
<evidence type="ECO:0000259" key="5">
    <source>
        <dbReference type="Pfam" id="PF20736"/>
    </source>
</evidence>
<feature type="domain" description="Non-reducing end beta-L-arabinofuranosidase-like GH127 catalytic" evidence="2">
    <location>
        <begin position="37"/>
        <end position="418"/>
    </location>
</feature>
<sequence>MKKTIFYLSLVLVPMVAGCAAEGVKPSEKLQAFPLSSVRLADGPFKHASEVNDTYVLSHNPDRLLAPFLKDAGLQPKAENYGNWESMGLDGHTGGHYLSSLALIAASEGNREAYERLDYMLDELARCQEANGNGYVGGIPGGKTMWEEIRNGNIRANNFGLNDRWVPLYNIDKLFAGLIDVWNHTGNEKAKKILIGLSDYFVGVFGNLSDEQLQDMLRSEHGGLNKDFADVFQITGDERYMVMAQRLSHKFILDPLLQGEDRLSGLHANTQIPKVIGFMTIGEMSGNEDWKRAADFFWHTVVNNRSISIGGNSTYEHFHPADDFSSMVDSRQGPETCNTYNMLKLSRALYLSSGNLEYIDYYERAMYNHILSSQHPEHGGLVYFTPMRPQHYRVYSNPGETFWCCVGSGIENHAKYGELIYAHDRENLYVNLFISSELIWAEKGVKVSQETWFPEDAKSTLTINLEQPSEFTVFVRHPRWNDKAPLTVKVNGRKVRGSSAPGEYFAVTREWKDGDKIEISLDMYAYGEYLPDNSPYMSILYGPVVLASSDGDYRLDGLVADGSRMGHVAHGPLVSREDVPVMLASEGDWDGKLVPVEGSPLTFKASGLFYPEPEGGIELMPFYRVHDARYTVYWNVTTKEEFDTMKAEIEEREKALQALETATIDFVQPGQQQPETEHNFKSMDSENGVHQDRHWRHARGWFSYELKDSDKEAAILRITCFGQDGGRNFDILMNGKLLATVNLDGSKGDTFVDMDFEIPAEILASNKDGKFEVKFVAHPGSIAGGIFGVRLMRNN</sequence>
<reference evidence="6" key="1">
    <citation type="submission" date="2022-05" db="EMBL/GenBank/DDBJ databases">
        <authorList>
            <person name="Sun X."/>
        </authorList>
    </citation>
    <scope>NUCLEOTIDE SEQUENCE</scope>
    <source>
        <strain evidence="6">Ai-910</strain>
    </source>
</reference>
<evidence type="ECO:0000259" key="4">
    <source>
        <dbReference type="Pfam" id="PF20620"/>
    </source>
</evidence>
<dbReference type="EMBL" id="CP098400">
    <property type="protein sequence ID" value="URW80502.1"/>
    <property type="molecule type" value="Genomic_DNA"/>
</dbReference>
<dbReference type="PANTHER" id="PTHR31151">
    <property type="entry name" value="PROLINE-TRNA LIGASE (DUF1680)"/>
    <property type="match status" value="1"/>
</dbReference>
<organism evidence="6 7">
    <name type="scientific">Xiashengella succiniciproducens</name>
    <dbReference type="NCBI Taxonomy" id="2949635"/>
    <lineage>
        <taxon>Bacteria</taxon>
        <taxon>Pseudomonadati</taxon>
        <taxon>Bacteroidota</taxon>
        <taxon>Bacteroidia</taxon>
        <taxon>Marinilabiliales</taxon>
        <taxon>Marinilabiliaceae</taxon>
        <taxon>Xiashengella</taxon>
    </lineage>
</organism>
<evidence type="ECO:0000259" key="3">
    <source>
        <dbReference type="Pfam" id="PF16375"/>
    </source>
</evidence>
<dbReference type="InterPro" id="IPR032275">
    <property type="entry name" value="DUF4986"/>
</dbReference>
<dbReference type="InterPro" id="IPR049046">
    <property type="entry name" value="Beta-AFase-like_GH127_middle"/>
</dbReference>
<feature type="domain" description="Glycoside hydrolase GH146 substrate-binding" evidence="4">
    <location>
        <begin position="658"/>
        <end position="792"/>
    </location>
</feature>
<feature type="chain" id="PRO_5039915182" evidence="1">
    <location>
        <begin position="21"/>
        <end position="795"/>
    </location>
</feature>
<dbReference type="Pfam" id="PF16375">
    <property type="entry name" value="DUF4986"/>
    <property type="match status" value="1"/>
</dbReference>
<accession>A0A9J6ZSB9</accession>
<evidence type="ECO:0000256" key="1">
    <source>
        <dbReference type="SAM" id="SignalP"/>
    </source>
</evidence>
<dbReference type="InterPro" id="IPR046544">
    <property type="entry name" value="GH146_SB_dom"/>
</dbReference>
<dbReference type="Pfam" id="PF20620">
    <property type="entry name" value="DUF6805"/>
    <property type="match status" value="1"/>
</dbReference>
<dbReference type="SUPFAM" id="SSF48208">
    <property type="entry name" value="Six-hairpin glycosidases"/>
    <property type="match status" value="1"/>
</dbReference>
<feature type="domain" description="DUF4986" evidence="3">
    <location>
        <begin position="551"/>
        <end position="634"/>
    </location>
</feature>
<reference evidence="6" key="2">
    <citation type="submission" date="2022-06" db="EMBL/GenBank/DDBJ databases">
        <title>Xiashengella guii gen. nov. sp. nov., a bacterium isolated form anaerobic digestion tank.</title>
        <authorList>
            <person name="Huang H."/>
        </authorList>
    </citation>
    <scope>NUCLEOTIDE SEQUENCE</scope>
    <source>
        <strain evidence="6">Ai-910</strain>
    </source>
</reference>
<proteinExistence type="predicted"/>
<evidence type="ECO:0000313" key="7">
    <source>
        <dbReference type="Proteomes" id="UP001056426"/>
    </source>
</evidence>
<dbReference type="KEGG" id="alkq:M9189_03940"/>
<keyword evidence="6" id="KW-0378">Hydrolase</keyword>
<name>A0A9J6ZSB9_9BACT</name>
<dbReference type="AlphaFoldDB" id="A0A9J6ZSB9"/>
<dbReference type="PANTHER" id="PTHR31151:SF0">
    <property type="entry name" value="PROLINE-TRNA LIGASE (DUF1680)"/>
    <property type="match status" value="1"/>
</dbReference>
<dbReference type="Proteomes" id="UP001056426">
    <property type="component" value="Chromosome"/>
</dbReference>
<dbReference type="InterPro" id="IPR008928">
    <property type="entry name" value="6-hairpin_glycosidase_sf"/>
</dbReference>
<keyword evidence="1" id="KW-0732">Signal</keyword>
<dbReference type="GO" id="GO:0005975">
    <property type="term" value="P:carbohydrate metabolic process"/>
    <property type="evidence" value="ECO:0007669"/>
    <property type="project" value="InterPro"/>
</dbReference>
<gene>
    <name evidence="6" type="ORF">M9189_03940</name>
</gene>
<feature type="domain" description="Non-reducing end beta-L-arabinofuranosidase-like GH127 middle" evidence="5">
    <location>
        <begin position="428"/>
        <end position="523"/>
    </location>
</feature>
<protein>
    <submittedName>
        <fullName evidence="6">Glycoside hydrolase family 127 protein</fullName>
    </submittedName>
</protein>